<comment type="caution">
    <text evidence="2">The sequence shown here is derived from an EMBL/GenBank/DDBJ whole genome shotgun (WGS) entry which is preliminary data.</text>
</comment>
<evidence type="ECO:0000313" key="2">
    <source>
        <dbReference type="EMBL" id="KAJ1133392.1"/>
    </source>
</evidence>
<protein>
    <submittedName>
        <fullName evidence="2">Uncharacterized protein</fullName>
    </submittedName>
</protein>
<reference evidence="2" key="1">
    <citation type="journal article" date="2022" name="bioRxiv">
        <title>Sequencing and chromosome-scale assembly of the giantPleurodeles waltlgenome.</title>
        <authorList>
            <person name="Brown T."/>
            <person name="Elewa A."/>
            <person name="Iarovenko S."/>
            <person name="Subramanian E."/>
            <person name="Araus A.J."/>
            <person name="Petzold A."/>
            <person name="Susuki M."/>
            <person name="Suzuki K.-i.T."/>
            <person name="Hayashi T."/>
            <person name="Toyoda A."/>
            <person name="Oliveira C."/>
            <person name="Osipova E."/>
            <person name="Leigh N.D."/>
            <person name="Simon A."/>
            <person name="Yun M.H."/>
        </authorList>
    </citation>
    <scope>NUCLEOTIDE SEQUENCE</scope>
    <source>
        <strain evidence="2">20211129_DDA</strain>
        <tissue evidence="2">Liver</tissue>
    </source>
</reference>
<dbReference type="AlphaFoldDB" id="A0AAV7PYH5"/>
<organism evidence="2 3">
    <name type="scientific">Pleurodeles waltl</name>
    <name type="common">Iberian ribbed newt</name>
    <dbReference type="NCBI Taxonomy" id="8319"/>
    <lineage>
        <taxon>Eukaryota</taxon>
        <taxon>Metazoa</taxon>
        <taxon>Chordata</taxon>
        <taxon>Craniata</taxon>
        <taxon>Vertebrata</taxon>
        <taxon>Euteleostomi</taxon>
        <taxon>Amphibia</taxon>
        <taxon>Batrachia</taxon>
        <taxon>Caudata</taxon>
        <taxon>Salamandroidea</taxon>
        <taxon>Salamandridae</taxon>
        <taxon>Pleurodelinae</taxon>
        <taxon>Pleurodeles</taxon>
    </lineage>
</organism>
<dbReference type="Proteomes" id="UP001066276">
    <property type="component" value="Chromosome 7"/>
</dbReference>
<evidence type="ECO:0000313" key="3">
    <source>
        <dbReference type="Proteomes" id="UP001066276"/>
    </source>
</evidence>
<feature type="region of interest" description="Disordered" evidence="1">
    <location>
        <begin position="43"/>
        <end position="63"/>
    </location>
</feature>
<proteinExistence type="predicted"/>
<sequence>MLRVRAACFTGSGDAAGTRSVFHGRSGDAAGTRSVFHGRSGDAAGTRSVFHGRSGDAAGTRSVFHGRSGDAADKRLLYRAQPELFQGALKRGDCGKRGAVKTNAQGHMGCSGLDGFPMTHCAVRIRDG</sequence>
<accession>A0AAV7PYH5</accession>
<evidence type="ECO:0000256" key="1">
    <source>
        <dbReference type="SAM" id="MobiDB-lite"/>
    </source>
</evidence>
<keyword evidence="3" id="KW-1185">Reference proteome</keyword>
<dbReference type="EMBL" id="JANPWB010000011">
    <property type="protein sequence ID" value="KAJ1133392.1"/>
    <property type="molecule type" value="Genomic_DNA"/>
</dbReference>
<gene>
    <name evidence="2" type="ORF">NDU88_011687</name>
</gene>
<name>A0AAV7PYH5_PLEWA</name>